<reference evidence="1 2" key="1">
    <citation type="journal article" date="2019" name="Nat. Ecol. Evol.">
        <title>Megaphylogeny resolves global patterns of mushroom evolution.</title>
        <authorList>
            <person name="Varga T."/>
            <person name="Krizsan K."/>
            <person name="Foldi C."/>
            <person name="Dima B."/>
            <person name="Sanchez-Garcia M."/>
            <person name="Sanchez-Ramirez S."/>
            <person name="Szollosi G.J."/>
            <person name="Szarkandi J.G."/>
            <person name="Papp V."/>
            <person name="Albert L."/>
            <person name="Andreopoulos W."/>
            <person name="Angelini C."/>
            <person name="Antonin V."/>
            <person name="Barry K.W."/>
            <person name="Bougher N.L."/>
            <person name="Buchanan P."/>
            <person name="Buyck B."/>
            <person name="Bense V."/>
            <person name="Catcheside P."/>
            <person name="Chovatia M."/>
            <person name="Cooper J."/>
            <person name="Damon W."/>
            <person name="Desjardin D."/>
            <person name="Finy P."/>
            <person name="Geml J."/>
            <person name="Haridas S."/>
            <person name="Hughes K."/>
            <person name="Justo A."/>
            <person name="Karasinski D."/>
            <person name="Kautmanova I."/>
            <person name="Kiss B."/>
            <person name="Kocsube S."/>
            <person name="Kotiranta H."/>
            <person name="LaButti K.M."/>
            <person name="Lechner B.E."/>
            <person name="Liimatainen K."/>
            <person name="Lipzen A."/>
            <person name="Lukacs Z."/>
            <person name="Mihaltcheva S."/>
            <person name="Morgado L.N."/>
            <person name="Niskanen T."/>
            <person name="Noordeloos M.E."/>
            <person name="Ohm R.A."/>
            <person name="Ortiz-Santana B."/>
            <person name="Ovrebo C."/>
            <person name="Racz N."/>
            <person name="Riley R."/>
            <person name="Savchenko A."/>
            <person name="Shiryaev A."/>
            <person name="Soop K."/>
            <person name="Spirin V."/>
            <person name="Szebenyi C."/>
            <person name="Tomsovsky M."/>
            <person name="Tulloss R.E."/>
            <person name="Uehling J."/>
            <person name="Grigoriev I.V."/>
            <person name="Vagvolgyi C."/>
            <person name="Papp T."/>
            <person name="Martin F.M."/>
            <person name="Miettinen O."/>
            <person name="Hibbett D.S."/>
            <person name="Nagy L.G."/>
        </authorList>
    </citation>
    <scope>NUCLEOTIDE SEQUENCE [LARGE SCALE GENOMIC DNA]</scope>
    <source>
        <strain evidence="1 2">NL-1719</strain>
    </source>
</reference>
<protein>
    <submittedName>
        <fullName evidence="1">Uncharacterized protein</fullName>
    </submittedName>
</protein>
<accession>A0ACD3BEM7</accession>
<evidence type="ECO:0000313" key="1">
    <source>
        <dbReference type="EMBL" id="TFK76335.1"/>
    </source>
</evidence>
<gene>
    <name evidence="1" type="ORF">BDN72DRAFT_830892</name>
</gene>
<organism evidence="1 2">
    <name type="scientific">Pluteus cervinus</name>
    <dbReference type="NCBI Taxonomy" id="181527"/>
    <lineage>
        <taxon>Eukaryota</taxon>
        <taxon>Fungi</taxon>
        <taxon>Dikarya</taxon>
        <taxon>Basidiomycota</taxon>
        <taxon>Agaricomycotina</taxon>
        <taxon>Agaricomycetes</taxon>
        <taxon>Agaricomycetidae</taxon>
        <taxon>Agaricales</taxon>
        <taxon>Pluteineae</taxon>
        <taxon>Pluteaceae</taxon>
        <taxon>Pluteus</taxon>
    </lineage>
</organism>
<name>A0ACD3BEM7_9AGAR</name>
<proteinExistence type="predicted"/>
<dbReference type="EMBL" id="ML208260">
    <property type="protein sequence ID" value="TFK76335.1"/>
    <property type="molecule type" value="Genomic_DNA"/>
</dbReference>
<keyword evidence="2" id="KW-1185">Reference proteome</keyword>
<sequence>MEHAGDFVKGKADSVASTVQPNSEKSTGQSMGDSVSGNSNHNQDSLMDKAKNAMGMGESK</sequence>
<dbReference type="Proteomes" id="UP000308600">
    <property type="component" value="Unassembled WGS sequence"/>
</dbReference>
<evidence type="ECO:0000313" key="2">
    <source>
        <dbReference type="Proteomes" id="UP000308600"/>
    </source>
</evidence>